<dbReference type="Pfam" id="PF11755">
    <property type="entry name" value="DUF3311"/>
    <property type="match status" value="1"/>
</dbReference>
<accession>A0A3S9Y5F7</accession>
<evidence type="ECO:0000256" key="1">
    <source>
        <dbReference type="SAM" id="MobiDB-lite"/>
    </source>
</evidence>
<dbReference type="RefSeq" id="WP_127149448.1">
    <property type="nucleotide sequence ID" value="NZ_CP029042.1"/>
</dbReference>
<proteinExistence type="predicted"/>
<evidence type="ECO:0000256" key="2">
    <source>
        <dbReference type="SAM" id="Phobius"/>
    </source>
</evidence>
<feature type="compositionally biased region" description="Low complexity" evidence="1">
    <location>
        <begin position="80"/>
        <end position="96"/>
    </location>
</feature>
<name>A0A3S9Y5F7_9ACTN</name>
<keyword evidence="2" id="KW-0812">Transmembrane</keyword>
<organism evidence="3 4">
    <name type="scientific">Streptomyces lydicus</name>
    <dbReference type="NCBI Taxonomy" id="47763"/>
    <lineage>
        <taxon>Bacteria</taxon>
        <taxon>Bacillati</taxon>
        <taxon>Actinomycetota</taxon>
        <taxon>Actinomycetes</taxon>
        <taxon>Kitasatosporales</taxon>
        <taxon>Streptomycetaceae</taxon>
        <taxon>Streptomyces</taxon>
    </lineage>
</organism>
<protein>
    <recommendedName>
        <fullName evidence="5">DUF3311 domain-containing protein</fullName>
    </recommendedName>
</protein>
<keyword evidence="2" id="KW-1133">Transmembrane helix</keyword>
<reference evidence="3 4" key="1">
    <citation type="submission" date="2018-04" db="EMBL/GenBank/DDBJ databases">
        <title>Complete genome sequences of Streptomyces lydicus strain WYEC and characterization of antagonistic properties of biological control agents.</title>
        <authorList>
            <person name="Mariita R.M."/>
            <person name="Sello J.K."/>
        </authorList>
    </citation>
    <scope>NUCLEOTIDE SEQUENCE [LARGE SCALE GENOMIC DNA]</scope>
    <source>
        <strain evidence="3 4">WYEC 108</strain>
    </source>
</reference>
<dbReference type="EMBL" id="CP029042">
    <property type="protein sequence ID" value="AZS70237.1"/>
    <property type="molecule type" value="Genomic_DNA"/>
</dbReference>
<feature type="transmembrane region" description="Helical" evidence="2">
    <location>
        <begin position="7"/>
        <end position="27"/>
    </location>
</feature>
<feature type="transmembrane region" description="Helical" evidence="2">
    <location>
        <begin position="39"/>
        <end position="61"/>
    </location>
</feature>
<gene>
    <name evidence="3" type="ORF">DDE74_04160</name>
</gene>
<evidence type="ECO:0008006" key="5">
    <source>
        <dbReference type="Google" id="ProtNLM"/>
    </source>
</evidence>
<evidence type="ECO:0000313" key="4">
    <source>
        <dbReference type="Proteomes" id="UP000275579"/>
    </source>
</evidence>
<sequence length="96" mass="10156">MTGKIAGPLIGLGLPATALLVAMPLLADTPVRVFGIPLLFFWIFLWIPLTSLCLGTSWFLFDRHRPDPDHDTPPAPAPDPAATAGTAAASTVGRDH</sequence>
<dbReference type="AlphaFoldDB" id="A0A3S9Y5F7"/>
<feature type="region of interest" description="Disordered" evidence="1">
    <location>
        <begin position="68"/>
        <end position="96"/>
    </location>
</feature>
<evidence type="ECO:0000313" key="3">
    <source>
        <dbReference type="EMBL" id="AZS70237.1"/>
    </source>
</evidence>
<dbReference type="InterPro" id="IPR021741">
    <property type="entry name" value="DUF3311"/>
</dbReference>
<keyword evidence="2" id="KW-0472">Membrane</keyword>
<dbReference type="Proteomes" id="UP000275579">
    <property type="component" value="Chromosome"/>
</dbReference>